<keyword evidence="3" id="KW-1185">Reference proteome</keyword>
<dbReference type="Gene3D" id="3.40.50.300">
    <property type="entry name" value="P-loop containing nucleotide triphosphate hydrolases"/>
    <property type="match status" value="1"/>
</dbReference>
<dbReference type="SUPFAM" id="SSF52540">
    <property type="entry name" value="P-loop containing nucleoside triphosphate hydrolases"/>
    <property type="match status" value="1"/>
</dbReference>
<reference evidence="2 3" key="1">
    <citation type="submission" date="2024-06" db="EMBL/GenBank/DDBJ databases">
        <title>Genomic Encyclopedia of Type Strains, Phase IV (KMG-IV): sequencing the most valuable type-strain genomes for metagenomic binning, comparative biology and taxonomic classification.</title>
        <authorList>
            <person name="Goeker M."/>
        </authorList>
    </citation>
    <scope>NUCLEOTIDE SEQUENCE [LARGE SCALE GENOMIC DNA]</scope>
    <source>
        <strain evidence="2 3">DSM 100022</strain>
    </source>
</reference>
<evidence type="ECO:0000313" key="2">
    <source>
        <dbReference type="EMBL" id="MET3577938.1"/>
    </source>
</evidence>
<comment type="caution">
    <text evidence="2">The sequence shown here is derived from an EMBL/GenBank/DDBJ whole genome shotgun (WGS) entry which is preliminary data.</text>
</comment>
<protein>
    <submittedName>
        <fullName evidence="2">DNA polymerase III delta prime subunit</fullName>
    </submittedName>
</protein>
<dbReference type="RefSeq" id="WP_354488389.1">
    <property type="nucleotide sequence ID" value="NZ_JBEPMC010000002.1"/>
</dbReference>
<dbReference type="Proteomes" id="UP001549204">
    <property type="component" value="Unassembled WGS sequence"/>
</dbReference>
<evidence type="ECO:0000313" key="3">
    <source>
        <dbReference type="Proteomes" id="UP001549204"/>
    </source>
</evidence>
<dbReference type="InterPro" id="IPR049050">
    <property type="entry name" value="nSTAND3"/>
</dbReference>
<dbReference type="InterPro" id="IPR027417">
    <property type="entry name" value="P-loop_NTPase"/>
</dbReference>
<organism evidence="2 3">
    <name type="scientific">Mesorhizobium robiniae</name>
    <dbReference type="NCBI Taxonomy" id="559315"/>
    <lineage>
        <taxon>Bacteria</taxon>
        <taxon>Pseudomonadati</taxon>
        <taxon>Pseudomonadota</taxon>
        <taxon>Alphaproteobacteria</taxon>
        <taxon>Hyphomicrobiales</taxon>
        <taxon>Phyllobacteriaceae</taxon>
        <taxon>Mesorhizobium</taxon>
    </lineage>
</organism>
<evidence type="ECO:0000259" key="1">
    <source>
        <dbReference type="Pfam" id="PF20720"/>
    </source>
</evidence>
<sequence length="768" mass="86001">MTYDFSALSYADFEDLSRDLIGKELGIRFEAFAPGPDGGMDGRHAAGGFKTVLQSKHYAGTRWSGLKKAMKKERASIDRLTPNRYILTTSCPLSPENKAELAGIIGPGLKSEDDIFGPGDLNSLLRKHPDIVKSHIKLWLSGTAVLERVLHAALHSFNDITRDEIVEKVRVYAPNPSFNAAQDILEKQHVLIISGPPGVGKTTLAEMLCYAHLGDGWELKAIRQLDDGLTTITDKKKQIFYFDDFLGRVALDKNALSKMDSHLARFITRVRKSPNARFILTTRAPIFEEAKRHSEHLADRQLDISRYLLDVGVYTRRIKARILYNHLLVTGTPQTHINTLIDSGKIASIVDHKNYSPRLIALMTEGARVADYTAEDYPAVFLAALDNPTQLWDIPFRKHIPTTCRHLLMTLFFCSEFGVQIERLRAAYASYHRVLSDHYGASQDPKDFEESLKILEGGFIKIVGTMVSFVNPSVRDYLQSYLDDYTLLTLAAQASVQSEWAQRVWEHGTRLATARTRPMPAGRAALARAFLPIARAFLTLPVWLKIQTSAHSVTYAPTGLSNVERVELMIDWWYASADDNFLPIISTLAGNPVDGWDAWRDADNLLILVGKLRGTGYFDELPQAAELADILEEGAANMIDGNSLTSEDLDKLSDAYEEWRYYLGPVIKEAIASGIRREFEEIDKVLRDMDSESTVDEHIEVLEKLGKRTGISEEAIKRASEKAWERKIEIESDSTAAPSSSVRSRDTQIADAFDDAALQTLFAPLRRA</sequence>
<proteinExistence type="predicted"/>
<gene>
    <name evidence="2" type="ORF">ABID19_000955</name>
</gene>
<name>A0ABV2GI18_9HYPH</name>
<dbReference type="Pfam" id="PF20720">
    <property type="entry name" value="nSTAND3"/>
    <property type="match status" value="1"/>
</dbReference>
<dbReference type="EMBL" id="JBEPMC010000002">
    <property type="protein sequence ID" value="MET3577938.1"/>
    <property type="molecule type" value="Genomic_DNA"/>
</dbReference>
<accession>A0ABV2GI18</accession>
<feature type="domain" description="Novel STAND NTPase 3" evidence="1">
    <location>
        <begin position="172"/>
        <end position="327"/>
    </location>
</feature>